<feature type="region of interest" description="Disordered" evidence="5">
    <location>
        <begin position="546"/>
        <end position="574"/>
    </location>
</feature>
<dbReference type="SUPFAM" id="SSF57850">
    <property type="entry name" value="RING/U-box"/>
    <property type="match status" value="1"/>
</dbReference>
<feature type="domain" description="PHD-type" evidence="6">
    <location>
        <begin position="127"/>
        <end position="176"/>
    </location>
</feature>
<dbReference type="EMBL" id="JACEFO010002724">
    <property type="protein sequence ID" value="KAF8650488.1"/>
    <property type="molecule type" value="Genomic_DNA"/>
</dbReference>
<dbReference type="SUPFAM" id="SSF57903">
    <property type="entry name" value="FYVE/PHD zinc finger"/>
    <property type="match status" value="1"/>
</dbReference>
<evidence type="ECO:0000256" key="2">
    <source>
        <dbReference type="ARBA" id="ARBA00022771"/>
    </source>
</evidence>
<dbReference type="GO" id="GO:0008270">
    <property type="term" value="F:zinc ion binding"/>
    <property type="evidence" value="ECO:0007669"/>
    <property type="project" value="UniProtKB-KW"/>
</dbReference>
<feature type="region of interest" description="Disordered" evidence="5">
    <location>
        <begin position="259"/>
        <end position="286"/>
    </location>
</feature>
<evidence type="ECO:0000313" key="8">
    <source>
        <dbReference type="EMBL" id="KAF8650488.1"/>
    </source>
</evidence>
<evidence type="ECO:0008006" key="10">
    <source>
        <dbReference type="Google" id="ProtNLM"/>
    </source>
</evidence>
<feature type="region of interest" description="Disordered" evidence="5">
    <location>
        <begin position="605"/>
        <end position="625"/>
    </location>
</feature>
<dbReference type="PROSITE" id="PS00518">
    <property type="entry name" value="ZF_RING_1"/>
    <property type="match status" value="1"/>
</dbReference>
<dbReference type="PANTHER" id="PTHR47177:SF4">
    <property type="entry name" value="OS06G0283200 PROTEIN"/>
    <property type="match status" value="1"/>
</dbReference>
<feature type="compositionally biased region" description="Low complexity" evidence="5">
    <location>
        <begin position="547"/>
        <end position="565"/>
    </location>
</feature>
<gene>
    <name evidence="8" type="ORF">HU200_063853</name>
</gene>
<dbReference type="InterPro" id="IPR001841">
    <property type="entry name" value="Znf_RING"/>
</dbReference>
<evidence type="ECO:0000256" key="4">
    <source>
        <dbReference type="PROSITE-ProRule" id="PRU00175"/>
    </source>
</evidence>
<comment type="caution">
    <text evidence="8">The sequence shown here is derived from an EMBL/GenBank/DDBJ whole genome shotgun (WGS) entry which is preliminary data.</text>
</comment>
<dbReference type="InterPro" id="IPR017907">
    <property type="entry name" value="Znf_RING_CS"/>
</dbReference>
<feature type="region of interest" description="Disordered" evidence="5">
    <location>
        <begin position="370"/>
        <end position="396"/>
    </location>
</feature>
<dbReference type="InterPro" id="IPR011011">
    <property type="entry name" value="Znf_FYVE_PHD"/>
</dbReference>
<name>A0A835DZ64_9POAL</name>
<dbReference type="Gene3D" id="3.30.40.10">
    <property type="entry name" value="Zinc/RING finger domain, C3HC4 (zinc finger)"/>
    <property type="match status" value="2"/>
</dbReference>
<dbReference type="SMART" id="SM00184">
    <property type="entry name" value="RING"/>
    <property type="match status" value="1"/>
</dbReference>
<dbReference type="Pfam" id="PF00628">
    <property type="entry name" value="PHD"/>
    <property type="match status" value="1"/>
</dbReference>
<dbReference type="OrthoDB" id="365379at2759"/>
<keyword evidence="2 4" id="KW-0863">Zinc-finger</keyword>
<evidence type="ECO:0000313" key="9">
    <source>
        <dbReference type="Proteomes" id="UP000636709"/>
    </source>
</evidence>
<dbReference type="PANTHER" id="PTHR47177">
    <property type="entry name" value="F18C1.6 PROTEIN"/>
    <property type="match status" value="1"/>
</dbReference>
<dbReference type="FunFam" id="3.30.40.10:FF:001010">
    <property type="entry name" value="PHD finger family"/>
    <property type="match status" value="1"/>
</dbReference>
<organism evidence="8 9">
    <name type="scientific">Digitaria exilis</name>
    <dbReference type="NCBI Taxonomy" id="1010633"/>
    <lineage>
        <taxon>Eukaryota</taxon>
        <taxon>Viridiplantae</taxon>
        <taxon>Streptophyta</taxon>
        <taxon>Embryophyta</taxon>
        <taxon>Tracheophyta</taxon>
        <taxon>Spermatophyta</taxon>
        <taxon>Magnoliopsida</taxon>
        <taxon>Liliopsida</taxon>
        <taxon>Poales</taxon>
        <taxon>Poaceae</taxon>
        <taxon>PACMAD clade</taxon>
        <taxon>Panicoideae</taxon>
        <taxon>Panicodae</taxon>
        <taxon>Paniceae</taxon>
        <taxon>Anthephorinae</taxon>
        <taxon>Digitaria</taxon>
    </lineage>
</organism>
<dbReference type="AlphaFoldDB" id="A0A835DZ64"/>
<keyword evidence="9" id="KW-1185">Reference proteome</keyword>
<evidence type="ECO:0000256" key="5">
    <source>
        <dbReference type="SAM" id="MobiDB-lite"/>
    </source>
</evidence>
<sequence>MAPPAAGDSPPFPPLGPSKGKSKMEEEVDAEEEGAGKMCGICYVDGRRSIPGELDCCAHYFCFVCIMAWGRVESRCPFCKARFHTIRRPPVPGRFPDERIVSVPERNQVYHPQGNGSSTVGVDPYAETLCTVCNGSRDDELLLLCELCDAAAHTYCAGLGTTVPEGDWFCKDCATVREEQLRWQAENEGRHGQGEFEISIDVPRAEPVATPSVSDVVDEQYDSGRTDAPSGRFSMDDPVPSIYDIVDDDFTASIFRRPGRKTEDIPSQGTSSAESPCPGLTKGRDNGLSAYHARIRLEVERARTLRNSRNLDKRIRELRENWAALRDGSLSFAPRVPNGRRQDMNGSAPFAAEHQHHTTPGTVKYRNGAAATSVQRPTHVPDETSTSLGHSEMVSCKDGRDARKAWKKLEIAKSSGGKKISSKPASLSCPPFSMGNRSTSYSPIDTVLGHKKSCVPNKVPQQNNSNCAQDTKMESTPPAKYRVECHTLSEDSRLRFHERKISFQSRINQESLNGKVASSIQDQHVDKSLPSSCSTGRLEKLKSGMLHPLNCSSSSNQSHVPSSLQLGPSSAGQSTMMVNPKEPSAVCAATTNEIGSAATTEVRKGCRADRHERKRKHSSEKCNDEGSKRARSACKIAKSEISSLAVRELKLLKIDKTYGTHSPSCCSVPQHKFLFYHHIFNPINHSDSGSETFKEVARTATHTILAACGFEHSPSRSLALSRPVCKHSPEVKPLKSSAITDSCRECLRCSVKEAISLVLSGRHLDQTGASC</sequence>
<dbReference type="InterPro" id="IPR013083">
    <property type="entry name" value="Znf_RING/FYVE/PHD"/>
</dbReference>
<protein>
    <recommendedName>
        <fullName evidence="10">PHD and RING finger domain-containing protein 1</fullName>
    </recommendedName>
</protein>
<feature type="region of interest" description="Disordered" evidence="5">
    <location>
        <begin position="1"/>
        <end position="29"/>
    </location>
</feature>
<keyword evidence="3" id="KW-0862">Zinc</keyword>
<evidence type="ECO:0000259" key="7">
    <source>
        <dbReference type="PROSITE" id="PS50089"/>
    </source>
</evidence>
<reference evidence="8" key="1">
    <citation type="submission" date="2020-07" db="EMBL/GenBank/DDBJ databases">
        <title>Genome sequence and genetic diversity analysis of an under-domesticated orphan crop, white fonio (Digitaria exilis).</title>
        <authorList>
            <person name="Bennetzen J.L."/>
            <person name="Chen S."/>
            <person name="Ma X."/>
            <person name="Wang X."/>
            <person name="Yssel A.E.J."/>
            <person name="Chaluvadi S.R."/>
            <person name="Johnson M."/>
            <person name="Gangashetty P."/>
            <person name="Hamidou F."/>
            <person name="Sanogo M.D."/>
            <person name="Zwaenepoel A."/>
            <person name="Wallace J."/>
            <person name="Van De Peer Y."/>
            <person name="Van Deynze A."/>
        </authorList>
    </citation>
    <scope>NUCLEOTIDE SEQUENCE</scope>
    <source>
        <tissue evidence="8">Leaves</tissue>
    </source>
</reference>
<evidence type="ECO:0000259" key="6">
    <source>
        <dbReference type="PROSITE" id="PS50016"/>
    </source>
</evidence>
<dbReference type="InterPro" id="IPR019787">
    <property type="entry name" value="Znf_PHD-finger"/>
</dbReference>
<dbReference type="Proteomes" id="UP000636709">
    <property type="component" value="Unassembled WGS sequence"/>
</dbReference>
<feature type="domain" description="RING-type" evidence="7">
    <location>
        <begin position="39"/>
        <end position="80"/>
    </location>
</feature>
<keyword evidence="1" id="KW-0479">Metal-binding</keyword>
<dbReference type="SMART" id="SM00249">
    <property type="entry name" value="PHD"/>
    <property type="match status" value="1"/>
</dbReference>
<dbReference type="PROSITE" id="PS50016">
    <property type="entry name" value="ZF_PHD_2"/>
    <property type="match status" value="1"/>
</dbReference>
<feature type="region of interest" description="Disordered" evidence="5">
    <location>
        <begin position="186"/>
        <end position="216"/>
    </location>
</feature>
<accession>A0A835DZ64</accession>
<evidence type="ECO:0000256" key="1">
    <source>
        <dbReference type="ARBA" id="ARBA00022723"/>
    </source>
</evidence>
<feature type="compositionally biased region" description="Polar residues" evidence="5">
    <location>
        <begin position="265"/>
        <end position="274"/>
    </location>
</feature>
<dbReference type="PROSITE" id="PS50089">
    <property type="entry name" value="ZF_RING_2"/>
    <property type="match status" value="1"/>
</dbReference>
<evidence type="ECO:0000256" key="3">
    <source>
        <dbReference type="ARBA" id="ARBA00022833"/>
    </source>
</evidence>
<proteinExistence type="predicted"/>
<dbReference type="InterPro" id="IPR001965">
    <property type="entry name" value="Znf_PHD"/>
</dbReference>